<feature type="domain" description="MATH" evidence="1">
    <location>
        <begin position="1"/>
        <end position="118"/>
    </location>
</feature>
<dbReference type="PANTHER" id="PTHR46162">
    <property type="entry name" value="TRAF-LIKE FAMILY PROTEIN"/>
    <property type="match status" value="1"/>
</dbReference>
<sequence length="275" mass="31438">KDIYETSIFEACGYKWRLCLHPNGNQNKNVKEHLSLYLVISETNSLPQGWSVNVIFRFFLYDQIRDKYLTIEDAKVTGKRFHAMKTAWGFDQFIALKTFNDTSNGYLINDDCVLGAEVYVCQEKSRGNVERLSMIKGATLCKNTWKIENFTKLEKASLKECLESEPFPAGDHKWIVRLYPNGFGDGKGNSVSLYLVLAESSSLPAGRTVYADFTLRLMNQANQKIIQFKGNYWFSASKEFSGWPKFLLHNYLGLLKDNFTIEAEVTVMGVVDKLP</sequence>
<accession>A0A2G5CY00</accession>
<dbReference type="AlphaFoldDB" id="A0A2G5CY00"/>
<dbReference type="SMART" id="SM00061">
    <property type="entry name" value="MATH"/>
    <property type="match status" value="2"/>
</dbReference>
<keyword evidence="3" id="KW-1185">Reference proteome</keyword>
<feature type="non-terminal residue" evidence="2">
    <location>
        <position position="1"/>
    </location>
</feature>
<dbReference type="PANTHER" id="PTHR46162:SF2">
    <property type="entry name" value="ANKYRIN REPEAT-CONTAINING PROTEIN-RELATED"/>
    <property type="match status" value="1"/>
</dbReference>
<name>A0A2G5CY00_AQUCA</name>
<gene>
    <name evidence="2" type="ORF">AQUCO_03400211v1</name>
</gene>
<dbReference type="InterPro" id="IPR002083">
    <property type="entry name" value="MATH/TRAF_dom"/>
</dbReference>
<dbReference type="FunCoup" id="A0A2G5CY00">
    <property type="interactions" value="118"/>
</dbReference>
<evidence type="ECO:0000259" key="1">
    <source>
        <dbReference type="PROSITE" id="PS50144"/>
    </source>
</evidence>
<feature type="domain" description="MATH" evidence="1">
    <location>
        <begin position="140"/>
        <end position="271"/>
    </location>
</feature>
<proteinExistence type="predicted"/>
<organism evidence="2 3">
    <name type="scientific">Aquilegia coerulea</name>
    <name type="common">Rocky mountain columbine</name>
    <dbReference type="NCBI Taxonomy" id="218851"/>
    <lineage>
        <taxon>Eukaryota</taxon>
        <taxon>Viridiplantae</taxon>
        <taxon>Streptophyta</taxon>
        <taxon>Embryophyta</taxon>
        <taxon>Tracheophyta</taxon>
        <taxon>Spermatophyta</taxon>
        <taxon>Magnoliopsida</taxon>
        <taxon>Ranunculales</taxon>
        <taxon>Ranunculaceae</taxon>
        <taxon>Thalictroideae</taxon>
        <taxon>Aquilegia</taxon>
    </lineage>
</organism>
<dbReference type="OrthoDB" id="1883087at2759"/>
<dbReference type="Gene3D" id="2.60.210.10">
    <property type="entry name" value="Apoptosis, Tumor Necrosis Factor Receptor Associated Protein 2, Chain A"/>
    <property type="match status" value="2"/>
</dbReference>
<dbReference type="EMBL" id="KZ305051">
    <property type="protein sequence ID" value="PIA36143.1"/>
    <property type="molecule type" value="Genomic_DNA"/>
</dbReference>
<dbReference type="InParanoid" id="A0A2G5CY00"/>
<reference evidence="2 3" key="1">
    <citation type="submission" date="2017-09" db="EMBL/GenBank/DDBJ databases">
        <title>WGS assembly of Aquilegia coerulea Goldsmith.</title>
        <authorList>
            <person name="Hodges S."/>
            <person name="Kramer E."/>
            <person name="Nordborg M."/>
            <person name="Tomkins J."/>
            <person name="Borevitz J."/>
            <person name="Derieg N."/>
            <person name="Yan J."/>
            <person name="Mihaltcheva S."/>
            <person name="Hayes R.D."/>
            <person name="Rokhsar D."/>
        </authorList>
    </citation>
    <scope>NUCLEOTIDE SEQUENCE [LARGE SCALE GENOMIC DNA]</scope>
    <source>
        <strain evidence="3">cv. Goldsmith</strain>
    </source>
</reference>
<dbReference type="CDD" id="cd00121">
    <property type="entry name" value="MATH"/>
    <property type="match status" value="2"/>
</dbReference>
<dbReference type="InterPro" id="IPR008974">
    <property type="entry name" value="TRAF-like"/>
</dbReference>
<dbReference type="Proteomes" id="UP000230069">
    <property type="component" value="Unassembled WGS sequence"/>
</dbReference>
<dbReference type="SUPFAM" id="SSF49599">
    <property type="entry name" value="TRAF domain-like"/>
    <property type="match status" value="2"/>
</dbReference>
<evidence type="ECO:0000313" key="3">
    <source>
        <dbReference type="Proteomes" id="UP000230069"/>
    </source>
</evidence>
<evidence type="ECO:0000313" key="2">
    <source>
        <dbReference type="EMBL" id="PIA36143.1"/>
    </source>
</evidence>
<dbReference type="STRING" id="218851.A0A2G5CY00"/>
<protein>
    <recommendedName>
        <fullName evidence="1">MATH domain-containing protein</fullName>
    </recommendedName>
</protein>
<dbReference type="Pfam" id="PF22486">
    <property type="entry name" value="MATH_2"/>
    <property type="match status" value="2"/>
</dbReference>
<dbReference type="PROSITE" id="PS50144">
    <property type="entry name" value="MATH"/>
    <property type="match status" value="2"/>
</dbReference>